<organism evidence="1">
    <name type="scientific">marine sediment metagenome</name>
    <dbReference type="NCBI Taxonomy" id="412755"/>
    <lineage>
        <taxon>unclassified sequences</taxon>
        <taxon>metagenomes</taxon>
        <taxon>ecological metagenomes</taxon>
    </lineage>
</organism>
<dbReference type="EMBL" id="LAZR01043466">
    <property type="protein sequence ID" value="KKL07001.1"/>
    <property type="molecule type" value="Genomic_DNA"/>
</dbReference>
<dbReference type="AlphaFoldDB" id="A0A0F9CMV9"/>
<gene>
    <name evidence="1" type="ORF">LCGC14_2590410</name>
</gene>
<comment type="caution">
    <text evidence="1">The sequence shown here is derived from an EMBL/GenBank/DDBJ whole genome shotgun (WGS) entry which is preliminary data.</text>
</comment>
<protein>
    <submittedName>
        <fullName evidence="1">Uncharacterized protein</fullName>
    </submittedName>
</protein>
<evidence type="ECO:0000313" key="1">
    <source>
        <dbReference type="EMBL" id="KKL07001.1"/>
    </source>
</evidence>
<reference evidence="1" key="1">
    <citation type="journal article" date="2015" name="Nature">
        <title>Complex archaea that bridge the gap between prokaryotes and eukaryotes.</title>
        <authorList>
            <person name="Spang A."/>
            <person name="Saw J.H."/>
            <person name="Jorgensen S.L."/>
            <person name="Zaremba-Niedzwiedzka K."/>
            <person name="Martijn J."/>
            <person name="Lind A.E."/>
            <person name="van Eijk R."/>
            <person name="Schleper C."/>
            <person name="Guy L."/>
            <person name="Ettema T.J."/>
        </authorList>
    </citation>
    <scope>NUCLEOTIDE SEQUENCE</scope>
</reference>
<accession>A0A0F9CMV9</accession>
<proteinExistence type="predicted"/>
<name>A0A0F9CMV9_9ZZZZ</name>
<sequence>MPIKTLARNFQRVERMKMQCNKLVDRIKADPDNPKVPFWRKRYAGLVSDIERTVARSIVDKAEEKEKKEGVNIDVPLHRFGLAIVEPTE</sequence>